<feature type="non-terminal residue" evidence="1">
    <location>
        <position position="108"/>
    </location>
</feature>
<organism evidence="1 2">
    <name type="scientific">Gigaspora margarita</name>
    <dbReference type="NCBI Taxonomy" id="4874"/>
    <lineage>
        <taxon>Eukaryota</taxon>
        <taxon>Fungi</taxon>
        <taxon>Fungi incertae sedis</taxon>
        <taxon>Mucoromycota</taxon>
        <taxon>Glomeromycotina</taxon>
        <taxon>Glomeromycetes</taxon>
        <taxon>Diversisporales</taxon>
        <taxon>Gigasporaceae</taxon>
        <taxon>Gigaspora</taxon>
    </lineage>
</organism>
<evidence type="ECO:0000313" key="2">
    <source>
        <dbReference type="Proteomes" id="UP000789901"/>
    </source>
</evidence>
<protein>
    <submittedName>
        <fullName evidence="1">2898_t:CDS:1</fullName>
    </submittedName>
</protein>
<dbReference type="EMBL" id="CAJVQB010004258">
    <property type="protein sequence ID" value="CAG8630979.1"/>
    <property type="molecule type" value="Genomic_DNA"/>
</dbReference>
<proteinExistence type="predicted"/>
<keyword evidence="2" id="KW-1185">Reference proteome</keyword>
<comment type="caution">
    <text evidence="1">The sequence shown here is derived from an EMBL/GenBank/DDBJ whole genome shotgun (WGS) entry which is preliminary data.</text>
</comment>
<gene>
    <name evidence="1" type="ORF">GMARGA_LOCUS8329</name>
</gene>
<evidence type="ECO:0000313" key="1">
    <source>
        <dbReference type="EMBL" id="CAG8630979.1"/>
    </source>
</evidence>
<reference evidence="1 2" key="1">
    <citation type="submission" date="2021-06" db="EMBL/GenBank/DDBJ databases">
        <authorList>
            <person name="Kallberg Y."/>
            <person name="Tangrot J."/>
            <person name="Rosling A."/>
        </authorList>
    </citation>
    <scope>NUCLEOTIDE SEQUENCE [LARGE SCALE GENOMIC DNA]</scope>
    <source>
        <strain evidence="1 2">120-4 pot B 10/14</strain>
    </source>
</reference>
<dbReference type="Proteomes" id="UP000789901">
    <property type="component" value="Unassembled WGS sequence"/>
</dbReference>
<sequence length="108" mass="12338">MHWRFHILEALTSGLLPHIPVLFFEDKFDPTFEDNFDFFNDKLFKADGPKFVAEKDSLFGDKFDITSSDNDNDGDNDDLFDMGDAVNGDNKELLDSPLELLASLFELL</sequence>
<name>A0ABN7UP23_GIGMA</name>
<accession>A0ABN7UP23</accession>